<comment type="caution">
    <text evidence="4">The sequence shown here is derived from an EMBL/GenBank/DDBJ whole genome shotgun (WGS) entry which is preliminary data.</text>
</comment>
<dbReference type="GO" id="GO:0016787">
    <property type="term" value="F:hydrolase activity"/>
    <property type="evidence" value="ECO:0007669"/>
    <property type="project" value="UniProtKB-KW"/>
</dbReference>
<dbReference type="PANTHER" id="PTHR48081">
    <property type="entry name" value="AB HYDROLASE SUPERFAMILY PROTEIN C4A8.06C"/>
    <property type="match status" value="1"/>
</dbReference>
<dbReference type="Pfam" id="PF20434">
    <property type="entry name" value="BD-FAE"/>
    <property type="match status" value="1"/>
</dbReference>
<keyword evidence="2" id="KW-1133">Transmembrane helix</keyword>
<dbReference type="InterPro" id="IPR029058">
    <property type="entry name" value="AB_hydrolase_fold"/>
</dbReference>
<reference evidence="4 5" key="1">
    <citation type="submission" date="2020-08" db="EMBL/GenBank/DDBJ databases">
        <title>Genome public.</title>
        <authorList>
            <person name="Liu C."/>
            <person name="Sun Q."/>
        </authorList>
    </citation>
    <scope>NUCLEOTIDE SEQUENCE [LARGE SCALE GENOMIC DNA]</scope>
    <source>
        <strain evidence="4 5">NSJ-9</strain>
    </source>
</reference>
<dbReference type="Gene3D" id="3.40.50.1820">
    <property type="entry name" value="alpha/beta hydrolase"/>
    <property type="match status" value="1"/>
</dbReference>
<evidence type="ECO:0000256" key="1">
    <source>
        <dbReference type="ARBA" id="ARBA00022801"/>
    </source>
</evidence>
<gene>
    <name evidence="4" type="ORF">H8R94_04705</name>
</gene>
<accession>A0ABR7GFK5</accession>
<evidence type="ECO:0000256" key="2">
    <source>
        <dbReference type="SAM" id="Phobius"/>
    </source>
</evidence>
<dbReference type="InterPro" id="IPR050300">
    <property type="entry name" value="GDXG_lipolytic_enzyme"/>
</dbReference>
<dbReference type="InterPro" id="IPR049492">
    <property type="entry name" value="BD-FAE-like_dom"/>
</dbReference>
<feature type="transmembrane region" description="Helical" evidence="2">
    <location>
        <begin position="12"/>
        <end position="33"/>
    </location>
</feature>
<evidence type="ECO:0000313" key="4">
    <source>
        <dbReference type="EMBL" id="MBC5685908.1"/>
    </source>
</evidence>
<feature type="domain" description="BD-FAE-like" evidence="3">
    <location>
        <begin position="87"/>
        <end position="280"/>
    </location>
</feature>
<dbReference type="RefSeq" id="WP_158572987.1">
    <property type="nucleotide sequence ID" value="NZ_JACOPG010000002.1"/>
</dbReference>
<dbReference type="Proteomes" id="UP000643810">
    <property type="component" value="Unassembled WGS sequence"/>
</dbReference>
<evidence type="ECO:0000259" key="3">
    <source>
        <dbReference type="Pfam" id="PF20434"/>
    </source>
</evidence>
<organism evidence="4 5">
    <name type="scientific">Roseburia lenta</name>
    <dbReference type="NCBI Taxonomy" id="2763061"/>
    <lineage>
        <taxon>Bacteria</taxon>
        <taxon>Bacillati</taxon>
        <taxon>Bacillota</taxon>
        <taxon>Clostridia</taxon>
        <taxon>Lachnospirales</taxon>
        <taxon>Lachnospiraceae</taxon>
        <taxon>Roseburia</taxon>
    </lineage>
</organism>
<dbReference type="PANTHER" id="PTHR48081:SF6">
    <property type="entry name" value="PEPTIDASE S9 PROLYL OLIGOPEPTIDASE CATALYTIC DOMAIN-CONTAINING PROTEIN"/>
    <property type="match status" value="1"/>
</dbReference>
<keyword evidence="2" id="KW-0812">Transmembrane</keyword>
<sequence>MSAMPGNNWGEIFYNLLVIYLFLSLVLTCYSVIRMYIVKHFCNGVKYGKARIKQLTAQGRFRQLPVYSLDEIYEDKDLGTVRLSVFPNDSGEKTKYVLILPGGGYAHCVTREEGYPIAAKFNEMGYTAFVLEYRTGFHCTPYAPMEDVSRAIKHIEEHQVEYNIDPEGYALCGFSAGGNLAGIYASHNHGYEEYGTRRPATIMLGYPWTNMQHWLDHPYWNIWKGIMGVWLSERGFIYMFGRSCNHEKRESLCVQKQVRDDYPPTYIFSGGRDVLVPASHHAEVMVDALEDHHIKYRYRRFFALPHGIGLGLGTSAEKWLKEAVDFWQENVAEKEN</sequence>
<keyword evidence="5" id="KW-1185">Reference proteome</keyword>
<proteinExistence type="predicted"/>
<evidence type="ECO:0000313" key="5">
    <source>
        <dbReference type="Proteomes" id="UP000643810"/>
    </source>
</evidence>
<dbReference type="SUPFAM" id="SSF53474">
    <property type="entry name" value="alpha/beta-Hydrolases"/>
    <property type="match status" value="1"/>
</dbReference>
<name>A0ABR7GFK5_9FIRM</name>
<keyword evidence="1 4" id="KW-0378">Hydrolase</keyword>
<keyword evidence="2" id="KW-0472">Membrane</keyword>
<protein>
    <submittedName>
        <fullName evidence="4">Alpha/beta hydrolase</fullName>
    </submittedName>
</protein>
<dbReference type="EMBL" id="JACOPG010000002">
    <property type="protein sequence ID" value="MBC5685908.1"/>
    <property type="molecule type" value="Genomic_DNA"/>
</dbReference>